<dbReference type="GO" id="GO:0055085">
    <property type="term" value="P:transmembrane transport"/>
    <property type="evidence" value="ECO:0007669"/>
    <property type="project" value="InterPro"/>
</dbReference>
<proteinExistence type="inferred from homology"/>
<dbReference type="PANTHER" id="PTHR43386:SF1">
    <property type="entry name" value="D,D-DIPEPTIDE TRANSPORT SYSTEM PERMEASE PROTEIN DDPC-RELATED"/>
    <property type="match status" value="1"/>
</dbReference>
<evidence type="ECO:0000256" key="2">
    <source>
        <dbReference type="ARBA" id="ARBA00022448"/>
    </source>
</evidence>
<dbReference type="KEGG" id="nnv:QNH39_25940"/>
<dbReference type="GO" id="GO:0005886">
    <property type="term" value="C:plasma membrane"/>
    <property type="evidence" value="ECO:0007669"/>
    <property type="project" value="UniProtKB-SubCell"/>
</dbReference>
<evidence type="ECO:0000256" key="6">
    <source>
        <dbReference type="ARBA" id="ARBA00023136"/>
    </source>
</evidence>
<keyword evidence="10" id="KW-1185">Reference proteome</keyword>
<evidence type="ECO:0000256" key="5">
    <source>
        <dbReference type="ARBA" id="ARBA00022989"/>
    </source>
</evidence>
<keyword evidence="2 7" id="KW-0813">Transport</keyword>
<feature type="transmembrane region" description="Helical" evidence="7">
    <location>
        <begin position="119"/>
        <end position="138"/>
    </location>
</feature>
<evidence type="ECO:0000313" key="10">
    <source>
        <dbReference type="Proteomes" id="UP001178288"/>
    </source>
</evidence>
<dbReference type="CDD" id="cd06261">
    <property type="entry name" value="TM_PBP2"/>
    <property type="match status" value="1"/>
</dbReference>
<dbReference type="Proteomes" id="UP001178288">
    <property type="component" value="Chromosome"/>
</dbReference>
<dbReference type="RefSeq" id="WP_066093338.1">
    <property type="nucleotide sequence ID" value="NZ_CP126114.1"/>
</dbReference>
<dbReference type="PROSITE" id="PS50928">
    <property type="entry name" value="ABC_TM1"/>
    <property type="match status" value="1"/>
</dbReference>
<dbReference type="Gene3D" id="1.10.3720.10">
    <property type="entry name" value="MetI-like"/>
    <property type="match status" value="1"/>
</dbReference>
<protein>
    <submittedName>
        <fullName evidence="9">ABC transporter permease</fullName>
    </submittedName>
</protein>
<keyword evidence="4 7" id="KW-0812">Transmembrane</keyword>
<feature type="transmembrane region" description="Helical" evidence="7">
    <location>
        <begin position="83"/>
        <end position="107"/>
    </location>
</feature>
<name>A0AA95SAN2_9BACI</name>
<sequence>MISILRKGNIGNLFNWFSIIILVLFAIIAIIAPFISPYDPNAQELTARLKPPAWIDGSVSGYLLGTDNLGRDLLSRILYGSRISILIGVLAVIISGVIGAVIGLLSGYYRTVDAIMMRIADIQLAFPTILLALAIVAVLGGGMMNLIIVLGITGWVQYARVIRSEVLSMKSSDFVVAARTIGVSDGRLLFRHILPNILAPIITIATFQVASTIIAESSLSFLGLGVPINIPSWGNMLSQGQLYIGSAWWISLFPGIAIMLVVLAINILGDWIRDLFDPKSK</sequence>
<accession>A0AA95SAN2</accession>
<dbReference type="EMBL" id="CP126114">
    <property type="protein sequence ID" value="WHY85977.1"/>
    <property type="molecule type" value="Genomic_DNA"/>
</dbReference>
<dbReference type="InterPro" id="IPR000515">
    <property type="entry name" value="MetI-like"/>
</dbReference>
<feature type="transmembrane region" description="Helical" evidence="7">
    <location>
        <begin position="197"/>
        <end position="226"/>
    </location>
</feature>
<keyword evidence="5 7" id="KW-1133">Transmembrane helix</keyword>
<feature type="transmembrane region" description="Helical" evidence="7">
    <location>
        <begin position="12"/>
        <end position="35"/>
    </location>
</feature>
<feature type="domain" description="ABC transmembrane type-1" evidence="8">
    <location>
        <begin position="81"/>
        <end position="269"/>
    </location>
</feature>
<dbReference type="PANTHER" id="PTHR43386">
    <property type="entry name" value="OLIGOPEPTIDE TRANSPORT SYSTEM PERMEASE PROTEIN APPC"/>
    <property type="match status" value="1"/>
</dbReference>
<evidence type="ECO:0000256" key="3">
    <source>
        <dbReference type="ARBA" id="ARBA00022475"/>
    </source>
</evidence>
<evidence type="ECO:0000313" key="9">
    <source>
        <dbReference type="EMBL" id="WHY85977.1"/>
    </source>
</evidence>
<reference evidence="9" key="1">
    <citation type="submission" date="2023-05" db="EMBL/GenBank/DDBJ databases">
        <title>Comparative genomics of Bacillaceae isolates and their secondary metabolite potential.</title>
        <authorList>
            <person name="Song L."/>
            <person name="Nielsen L.J."/>
            <person name="Mohite O."/>
            <person name="Xu X."/>
            <person name="Weber T."/>
            <person name="Kovacs A.T."/>
        </authorList>
    </citation>
    <scope>NUCLEOTIDE SEQUENCE</scope>
    <source>
        <strain evidence="9">XLM17</strain>
    </source>
</reference>
<keyword evidence="3" id="KW-1003">Cell membrane</keyword>
<evidence type="ECO:0000259" key="8">
    <source>
        <dbReference type="PROSITE" id="PS50928"/>
    </source>
</evidence>
<dbReference type="InterPro" id="IPR050366">
    <property type="entry name" value="BP-dependent_transpt_permease"/>
</dbReference>
<feature type="transmembrane region" description="Helical" evidence="7">
    <location>
        <begin position="246"/>
        <end position="269"/>
    </location>
</feature>
<dbReference type="InterPro" id="IPR025966">
    <property type="entry name" value="OppC_N"/>
</dbReference>
<evidence type="ECO:0000256" key="7">
    <source>
        <dbReference type="RuleBase" id="RU363032"/>
    </source>
</evidence>
<comment type="subcellular location">
    <subcellularLocation>
        <location evidence="1 7">Cell membrane</location>
        <topology evidence="1 7">Multi-pass membrane protein</topology>
    </subcellularLocation>
</comment>
<organism evidence="9 10">
    <name type="scientific">Neobacillus novalis</name>
    <dbReference type="NCBI Taxonomy" id="220687"/>
    <lineage>
        <taxon>Bacteria</taxon>
        <taxon>Bacillati</taxon>
        <taxon>Bacillota</taxon>
        <taxon>Bacilli</taxon>
        <taxon>Bacillales</taxon>
        <taxon>Bacillaceae</taxon>
        <taxon>Neobacillus</taxon>
    </lineage>
</organism>
<dbReference type="Pfam" id="PF00528">
    <property type="entry name" value="BPD_transp_1"/>
    <property type="match status" value="1"/>
</dbReference>
<keyword evidence="6 7" id="KW-0472">Membrane</keyword>
<dbReference type="AlphaFoldDB" id="A0AA95SAN2"/>
<dbReference type="Pfam" id="PF12911">
    <property type="entry name" value="OppC_N"/>
    <property type="match status" value="1"/>
</dbReference>
<evidence type="ECO:0000256" key="1">
    <source>
        <dbReference type="ARBA" id="ARBA00004651"/>
    </source>
</evidence>
<dbReference type="InterPro" id="IPR035906">
    <property type="entry name" value="MetI-like_sf"/>
</dbReference>
<dbReference type="SUPFAM" id="SSF161098">
    <property type="entry name" value="MetI-like"/>
    <property type="match status" value="1"/>
</dbReference>
<evidence type="ECO:0000256" key="4">
    <source>
        <dbReference type="ARBA" id="ARBA00022692"/>
    </source>
</evidence>
<gene>
    <name evidence="9" type="ORF">QNH39_25940</name>
</gene>
<comment type="similarity">
    <text evidence="7">Belongs to the binding-protein-dependent transport system permease family.</text>
</comment>